<dbReference type="InterPro" id="IPR012337">
    <property type="entry name" value="RNaseH-like_sf"/>
</dbReference>
<feature type="non-terminal residue" evidence="2">
    <location>
        <position position="1"/>
    </location>
</feature>
<organism evidence="2">
    <name type="scientific">marine metagenome</name>
    <dbReference type="NCBI Taxonomy" id="408172"/>
    <lineage>
        <taxon>unclassified sequences</taxon>
        <taxon>metagenomes</taxon>
        <taxon>ecological metagenomes</taxon>
    </lineage>
</organism>
<evidence type="ECO:0000313" key="2">
    <source>
        <dbReference type="EMBL" id="SVC36190.1"/>
    </source>
</evidence>
<dbReference type="AlphaFoldDB" id="A0A382LHU4"/>
<dbReference type="GO" id="GO:0003676">
    <property type="term" value="F:nucleic acid binding"/>
    <property type="evidence" value="ECO:0007669"/>
    <property type="project" value="InterPro"/>
</dbReference>
<dbReference type="EMBL" id="UINC01087110">
    <property type="protein sequence ID" value="SVC36190.1"/>
    <property type="molecule type" value="Genomic_DNA"/>
</dbReference>
<evidence type="ECO:0000259" key="1">
    <source>
        <dbReference type="Pfam" id="PF16473"/>
    </source>
</evidence>
<dbReference type="Pfam" id="PF16473">
    <property type="entry name" value="Rv2179c-like"/>
    <property type="match status" value="1"/>
</dbReference>
<name>A0A382LHU4_9ZZZZ</name>
<protein>
    <recommendedName>
        <fullName evidence="1">3'-5' exoribonuclease Rv2179c-like domain-containing protein</fullName>
    </recommendedName>
</protein>
<dbReference type="SUPFAM" id="SSF53098">
    <property type="entry name" value="Ribonuclease H-like"/>
    <property type="match status" value="1"/>
</dbReference>
<dbReference type="InterPro" id="IPR033390">
    <property type="entry name" value="Rv2179c-like"/>
</dbReference>
<dbReference type="InterPro" id="IPR036397">
    <property type="entry name" value="RNaseH_sf"/>
</dbReference>
<reference evidence="2" key="1">
    <citation type="submission" date="2018-05" db="EMBL/GenBank/DDBJ databases">
        <authorList>
            <person name="Lanie J.A."/>
            <person name="Ng W.-L."/>
            <person name="Kazmierczak K.M."/>
            <person name="Andrzejewski T.M."/>
            <person name="Davidsen T.M."/>
            <person name="Wayne K.J."/>
            <person name="Tettelin H."/>
            <person name="Glass J.I."/>
            <person name="Rusch D."/>
            <person name="Podicherti R."/>
            <person name="Tsui H.-C.T."/>
            <person name="Winkler M.E."/>
        </authorList>
    </citation>
    <scope>NUCLEOTIDE SEQUENCE</scope>
</reference>
<proteinExistence type="predicted"/>
<feature type="domain" description="3'-5' exoribonuclease Rv2179c-like" evidence="1">
    <location>
        <begin position="10"/>
        <end position="78"/>
    </location>
</feature>
<dbReference type="Gene3D" id="3.30.420.10">
    <property type="entry name" value="Ribonuclease H-like superfamily/Ribonuclease H"/>
    <property type="match status" value="1"/>
</dbReference>
<sequence>NKWCVGLDYLWAQGPMFDFGMLENLYEMLGKPVPWNFWQIRDSRTLFAMMPKDPRKAIQSDAHNALADSYYQAKCVQQTYKHFKITR</sequence>
<accession>A0A382LHU4</accession>
<gene>
    <name evidence="2" type="ORF">METZ01_LOCUS289044</name>
</gene>